<dbReference type="EMBL" id="AUZY01004145">
    <property type="protein sequence ID" value="EQD64897.1"/>
    <property type="molecule type" value="Genomic_DNA"/>
</dbReference>
<keyword evidence="2" id="KW-0813">Transport</keyword>
<name>T1B4K6_9ZZZZ</name>
<gene>
    <name evidence="4" type="ORF">B1B_06559</name>
</gene>
<evidence type="ECO:0000256" key="1">
    <source>
        <dbReference type="ARBA" id="ARBA00008520"/>
    </source>
</evidence>
<protein>
    <submittedName>
        <fullName evidence="4">Extracellular solute-binding protein family 1</fullName>
    </submittedName>
</protein>
<evidence type="ECO:0000313" key="4">
    <source>
        <dbReference type="EMBL" id="EQD64897.1"/>
    </source>
</evidence>
<dbReference type="Pfam" id="PF01547">
    <property type="entry name" value="SBP_bac_1"/>
    <property type="match status" value="1"/>
</dbReference>
<dbReference type="InterPro" id="IPR006059">
    <property type="entry name" value="SBP"/>
</dbReference>
<reference evidence="4" key="1">
    <citation type="submission" date="2013-08" db="EMBL/GenBank/DDBJ databases">
        <authorList>
            <person name="Mendez C."/>
            <person name="Richter M."/>
            <person name="Ferrer M."/>
            <person name="Sanchez J."/>
        </authorList>
    </citation>
    <scope>NUCLEOTIDE SEQUENCE</scope>
</reference>
<accession>T1B4K6</accession>
<sequence length="206" mass="23810">AGDFFKAALAVTRFHGRYYGTPWYVDTRVLFYLPAVLHRAGYRRPARTWSGWLKQLQAVRRILKPGQYPLLAPINEYEFLEVLALQEPVPVLRDGDRYGNFASPSFRAALAFYRNLYAQHLAPRITDRQLINLWWQMARGDFAFYVSGPWNIGEFRRFLPPRDQDLWMTAPLPGPRGPGASLIDGSDLVIFAQSHHQPLARAFVRY</sequence>
<dbReference type="AlphaFoldDB" id="T1B4K6"/>
<dbReference type="InterPro" id="IPR050490">
    <property type="entry name" value="Bact_solute-bd_prot1"/>
</dbReference>
<reference evidence="4" key="2">
    <citation type="journal article" date="2014" name="ISME J.">
        <title>Microbial stratification in low pH oxic and suboxic macroscopic growths along an acid mine drainage.</title>
        <authorList>
            <person name="Mendez-Garcia C."/>
            <person name="Mesa V."/>
            <person name="Sprenger R.R."/>
            <person name="Richter M."/>
            <person name="Diez M.S."/>
            <person name="Solano J."/>
            <person name="Bargiela R."/>
            <person name="Golyshina O.V."/>
            <person name="Manteca A."/>
            <person name="Ramos J.L."/>
            <person name="Gallego J.R."/>
            <person name="Llorente I."/>
            <person name="Martins Dos Santos V.A."/>
            <person name="Jensen O.N."/>
            <person name="Pelaez A.I."/>
            <person name="Sanchez J."/>
            <person name="Ferrer M."/>
        </authorList>
    </citation>
    <scope>NUCLEOTIDE SEQUENCE</scope>
</reference>
<evidence type="ECO:0000256" key="3">
    <source>
        <dbReference type="ARBA" id="ARBA00022729"/>
    </source>
</evidence>
<comment type="similarity">
    <text evidence="1">Belongs to the bacterial solute-binding protein 1 family.</text>
</comment>
<organism evidence="4">
    <name type="scientific">mine drainage metagenome</name>
    <dbReference type="NCBI Taxonomy" id="410659"/>
    <lineage>
        <taxon>unclassified sequences</taxon>
        <taxon>metagenomes</taxon>
        <taxon>ecological metagenomes</taxon>
    </lineage>
</organism>
<dbReference type="PANTHER" id="PTHR43649:SF34">
    <property type="entry name" value="ABC TRANSPORTER PERIPLASMIC-BINDING PROTEIN YCJN-RELATED"/>
    <property type="match status" value="1"/>
</dbReference>
<proteinExistence type="inferred from homology"/>
<dbReference type="SUPFAM" id="SSF53850">
    <property type="entry name" value="Periplasmic binding protein-like II"/>
    <property type="match status" value="1"/>
</dbReference>
<comment type="caution">
    <text evidence="4">The sequence shown here is derived from an EMBL/GenBank/DDBJ whole genome shotgun (WGS) entry which is preliminary data.</text>
</comment>
<evidence type="ECO:0000256" key="2">
    <source>
        <dbReference type="ARBA" id="ARBA00022448"/>
    </source>
</evidence>
<keyword evidence="3" id="KW-0732">Signal</keyword>
<feature type="non-terminal residue" evidence="4">
    <location>
        <position position="206"/>
    </location>
</feature>
<dbReference type="Gene3D" id="3.40.190.10">
    <property type="entry name" value="Periplasmic binding protein-like II"/>
    <property type="match status" value="1"/>
</dbReference>
<feature type="non-terminal residue" evidence="4">
    <location>
        <position position="1"/>
    </location>
</feature>
<dbReference type="PANTHER" id="PTHR43649">
    <property type="entry name" value="ARABINOSE-BINDING PROTEIN-RELATED"/>
    <property type="match status" value="1"/>
</dbReference>